<gene>
    <name evidence="2" type="ORF">EHAR0213_LOCUS14164</name>
</gene>
<feature type="region of interest" description="Disordered" evidence="1">
    <location>
        <begin position="1"/>
        <end position="44"/>
    </location>
</feature>
<feature type="compositionally biased region" description="Basic residues" evidence="1">
    <location>
        <begin position="13"/>
        <end position="28"/>
    </location>
</feature>
<name>A0A7S3JHQ4_9SPIT</name>
<sequence>MPQGKMKFSGAKAKARPQTKVKKNKKVTKNMNDQLNKKKMHKKTQQNINNTIESIMQERALLCKENITIDKDKINKLKLEKKREQDRKFNKQDKKLKKIMIMKDIKGTS</sequence>
<dbReference type="EMBL" id="HBII01034153">
    <property type="protein sequence ID" value="CAE0355247.1"/>
    <property type="molecule type" value="Transcribed_RNA"/>
</dbReference>
<organism evidence="2">
    <name type="scientific">Euplotes harpa</name>
    <dbReference type="NCBI Taxonomy" id="151035"/>
    <lineage>
        <taxon>Eukaryota</taxon>
        <taxon>Sar</taxon>
        <taxon>Alveolata</taxon>
        <taxon>Ciliophora</taxon>
        <taxon>Intramacronucleata</taxon>
        <taxon>Spirotrichea</taxon>
        <taxon>Hypotrichia</taxon>
        <taxon>Euplotida</taxon>
        <taxon>Euplotidae</taxon>
        <taxon>Euplotes</taxon>
    </lineage>
</organism>
<accession>A0A7S3JHQ4</accession>
<evidence type="ECO:0000256" key="1">
    <source>
        <dbReference type="SAM" id="MobiDB-lite"/>
    </source>
</evidence>
<evidence type="ECO:0000313" key="2">
    <source>
        <dbReference type="EMBL" id="CAE0355247.1"/>
    </source>
</evidence>
<reference evidence="2" key="1">
    <citation type="submission" date="2021-01" db="EMBL/GenBank/DDBJ databases">
        <authorList>
            <person name="Corre E."/>
            <person name="Pelletier E."/>
            <person name="Niang G."/>
            <person name="Scheremetjew M."/>
            <person name="Finn R."/>
            <person name="Kale V."/>
            <person name="Holt S."/>
            <person name="Cochrane G."/>
            <person name="Meng A."/>
            <person name="Brown T."/>
            <person name="Cohen L."/>
        </authorList>
    </citation>
    <scope>NUCLEOTIDE SEQUENCE</scope>
    <source>
        <strain evidence="2">FSP1.4</strain>
    </source>
</reference>
<dbReference type="AlphaFoldDB" id="A0A7S3JHQ4"/>
<protein>
    <submittedName>
        <fullName evidence="2">Uncharacterized protein</fullName>
    </submittedName>
</protein>
<proteinExistence type="predicted"/>